<feature type="domain" description="PASTA" evidence="5">
    <location>
        <begin position="601"/>
        <end position="660"/>
    </location>
</feature>
<dbReference type="SUPFAM" id="SSF56519">
    <property type="entry name" value="Penicillin binding protein dimerisation domain"/>
    <property type="match status" value="1"/>
</dbReference>
<keyword evidence="2" id="KW-0645">Protease</keyword>
<dbReference type="InterPro" id="IPR005543">
    <property type="entry name" value="PASTA_dom"/>
</dbReference>
<sequence>MNNKDNKKSIVLKGWVFAGGLAIWAFAVLFFMFRINVLEGDELKEFAENNNFRLATEEAERGNLYASNGALMATTVTKHNIYVDLVAIKDDLFKENVQHLADSLGKMFDKSPTHFFDKLTKEREKKNRYMMLVKGLDYEQYQRIRKFPIFNKGQNKGGFIHEIESKRELIVKDIGARTIGYDDTRGKVGLEGAYSDLLTGLEGRRWEQFMGRGKWKPFKNWEQEPQPGSSVYTTIDADLQMISYDALYQQLSAFEAQHGSVVVMEVPTGKIRSIVNLTRKEDGTYVDDYNYAVGEAAEPGSTFKAVSMLVGMDDGYFDKNTVVETGGGSYKLYNRRITDSHPNGRLTVDGVIKKSSNIGTAKLINQHYNSQPEQFFKKLEKWNLTKPLGVDILGEGKPVMHKPDSKSWSNVTLPVMSYGYGLNITPIQLVTFYNAIANNGKMVKPLFMDKISKKGEEDIVFEPVVLVDRISSPENIRAMQDMLKGAVTEGTGRLIHTDNYEIAGKTGTARVEYWKKDQGMQYRASFAGYFPADKPKYSCIVVVHKPNPQKGYYGGGVTGPVFKKIADWVYSKTPIPLPSEIKKSGKNVKSSFAKESVIVTSKTKNITPNVTGYSGSKAIPVLENLGFDVRYSGIGRVTNQSIPAGVRFRKGETIYLMLER</sequence>
<dbReference type="Gene3D" id="3.30.450.330">
    <property type="match status" value="1"/>
</dbReference>
<keyword evidence="2" id="KW-0378">Hydrolase</keyword>
<organism evidence="6 7">
    <name type="scientific">Faecalibacter bovis</name>
    <dbReference type="NCBI Taxonomy" id="2898187"/>
    <lineage>
        <taxon>Bacteria</taxon>
        <taxon>Pseudomonadati</taxon>
        <taxon>Bacteroidota</taxon>
        <taxon>Flavobacteriia</taxon>
        <taxon>Flavobacteriales</taxon>
        <taxon>Weeksellaceae</taxon>
        <taxon>Faecalibacter</taxon>
    </lineage>
</organism>
<keyword evidence="4" id="KW-0812">Transmembrane</keyword>
<keyword evidence="4" id="KW-1133">Transmembrane helix</keyword>
<protein>
    <submittedName>
        <fullName evidence="6">Transpeptidase family protein</fullName>
    </submittedName>
</protein>
<keyword evidence="2" id="KW-0121">Carboxypeptidase</keyword>
<dbReference type="Proteomes" id="UP000672011">
    <property type="component" value="Chromosome"/>
</dbReference>
<reference evidence="6 7" key="1">
    <citation type="journal article" date="2021" name="Int. J. Syst. Evol. Microbiol.">
        <title>Faecalibacter bovis sp. nov., isolated from cow faeces.</title>
        <authorList>
            <person name="Li F."/>
            <person name="Zhao W."/>
            <person name="Hong Q."/>
            <person name="Shao Q."/>
            <person name="Song J."/>
            <person name="Yang S."/>
        </authorList>
    </citation>
    <scope>NUCLEOTIDE SEQUENCE [LARGE SCALE GENOMIC DNA]</scope>
    <source>
        <strain evidence="6 7">ZY171143</strain>
    </source>
</reference>
<evidence type="ECO:0000256" key="4">
    <source>
        <dbReference type="SAM" id="Phobius"/>
    </source>
</evidence>
<dbReference type="PROSITE" id="PS51178">
    <property type="entry name" value="PASTA"/>
    <property type="match status" value="1"/>
</dbReference>
<comment type="subcellular location">
    <subcellularLocation>
        <location evidence="1">Membrane</location>
    </subcellularLocation>
</comment>
<evidence type="ECO:0000313" key="7">
    <source>
        <dbReference type="Proteomes" id="UP000672011"/>
    </source>
</evidence>
<dbReference type="PANTHER" id="PTHR30627">
    <property type="entry name" value="PEPTIDOGLYCAN D,D-TRANSPEPTIDASE"/>
    <property type="match status" value="1"/>
</dbReference>
<dbReference type="Pfam" id="PF03793">
    <property type="entry name" value="PASTA"/>
    <property type="match status" value="1"/>
</dbReference>
<dbReference type="InterPro" id="IPR036138">
    <property type="entry name" value="PBP_dimer_sf"/>
</dbReference>
<keyword evidence="7" id="KW-1185">Reference proteome</keyword>
<dbReference type="InterPro" id="IPR050515">
    <property type="entry name" value="Beta-lactam/transpept"/>
</dbReference>
<dbReference type="InterPro" id="IPR005311">
    <property type="entry name" value="PBP_dimer"/>
</dbReference>
<dbReference type="Pfam" id="PF03717">
    <property type="entry name" value="PBP_dimer"/>
    <property type="match status" value="1"/>
</dbReference>
<name>A0ABX7XEE8_9FLAO</name>
<dbReference type="Gene3D" id="3.40.710.10">
    <property type="entry name" value="DD-peptidase/beta-lactamase superfamily"/>
    <property type="match status" value="1"/>
</dbReference>
<accession>A0ABX7XEE8</accession>
<evidence type="ECO:0000256" key="2">
    <source>
        <dbReference type="ARBA" id="ARBA00022645"/>
    </source>
</evidence>
<dbReference type="EMBL" id="CP072842">
    <property type="protein sequence ID" value="QTV06240.1"/>
    <property type="molecule type" value="Genomic_DNA"/>
</dbReference>
<keyword evidence="3 4" id="KW-0472">Membrane</keyword>
<evidence type="ECO:0000256" key="3">
    <source>
        <dbReference type="ARBA" id="ARBA00023136"/>
    </source>
</evidence>
<reference evidence="7" key="2">
    <citation type="submission" date="2021-04" db="EMBL/GenBank/DDBJ databases">
        <title>Taxonomy of Flavobacteriaceae bacterium ZY171143.</title>
        <authorList>
            <person name="Li F."/>
        </authorList>
    </citation>
    <scope>NUCLEOTIDE SEQUENCE [LARGE SCALE GENOMIC DNA]</scope>
    <source>
        <strain evidence="7">ZY171143</strain>
    </source>
</reference>
<dbReference type="CDD" id="cd06575">
    <property type="entry name" value="PASTA_Pbp2x-like_2"/>
    <property type="match status" value="1"/>
</dbReference>
<feature type="transmembrane region" description="Helical" evidence="4">
    <location>
        <begin position="12"/>
        <end position="33"/>
    </location>
</feature>
<dbReference type="SUPFAM" id="SSF54184">
    <property type="entry name" value="Penicillin-binding protein 2x (pbp-2x), c-terminal domain"/>
    <property type="match status" value="1"/>
</dbReference>
<gene>
    <name evidence="6" type="ORF">J9309_02595</name>
</gene>
<evidence type="ECO:0000313" key="6">
    <source>
        <dbReference type="EMBL" id="QTV06240.1"/>
    </source>
</evidence>
<dbReference type="PANTHER" id="PTHR30627:SF1">
    <property type="entry name" value="PEPTIDOGLYCAN D,D-TRANSPEPTIDASE FTSI"/>
    <property type="match status" value="1"/>
</dbReference>
<evidence type="ECO:0000256" key="1">
    <source>
        <dbReference type="ARBA" id="ARBA00004370"/>
    </source>
</evidence>
<dbReference type="Pfam" id="PF00905">
    <property type="entry name" value="Transpeptidase"/>
    <property type="match status" value="1"/>
</dbReference>
<dbReference type="Gene3D" id="3.90.1310.10">
    <property type="entry name" value="Penicillin-binding protein 2a (Domain 2)"/>
    <property type="match status" value="1"/>
</dbReference>
<proteinExistence type="predicted"/>
<dbReference type="SUPFAM" id="SSF56601">
    <property type="entry name" value="beta-lactamase/transpeptidase-like"/>
    <property type="match status" value="1"/>
</dbReference>
<dbReference type="InterPro" id="IPR001460">
    <property type="entry name" value="PCN-bd_Tpept"/>
</dbReference>
<dbReference type="SMART" id="SM00740">
    <property type="entry name" value="PASTA"/>
    <property type="match status" value="1"/>
</dbReference>
<dbReference type="InterPro" id="IPR012338">
    <property type="entry name" value="Beta-lactam/transpept-like"/>
</dbReference>
<evidence type="ECO:0000259" key="5">
    <source>
        <dbReference type="PROSITE" id="PS51178"/>
    </source>
</evidence>